<organism evidence="4 5">
    <name type="scientific">Buddleja alternifolia</name>
    <dbReference type="NCBI Taxonomy" id="168488"/>
    <lineage>
        <taxon>Eukaryota</taxon>
        <taxon>Viridiplantae</taxon>
        <taxon>Streptophyta</taxon>
        <taxon>Embryophyta</taxon>
        <taxon>Tracheophyta</taxon>
        <taxon>Spermatophyta</taxon>
        <taxon>Magnoliopsida</taxon>
        <taxon>eudicotyledons</taxon>
        <taxon>Gunneridae</taxon>
        <taxon>Pentapetalae</taxon>
        <taxon>asterids</taxon>
        <taxon>lamiids</taxon>
        <taxon>Lamiales</taxon>
        <taxon>Scrophulariaceae</taxon>
        <taxon>Buddlejeae</taxon>
        <taxon>Buddleja</taxon>
    </lineage>
</organism>
<evidence type="ECO:0000256" key="2">
    <source>
        <dbReference type="RuleBase" id="RU369065"/>
    </source>
</evidence>
<comment type="caution">
    <text evidence="4">The sequence shown here is derived from an EMBL/GenBank/DDBJ whole genome shotgun (WGS) entry which is preliminary data.</text>
</comment>
<comment type="subcellular location">
    <subcellularLocation>
        <location evidence="2">Nucleus</location>
    </subcellularLocation>
</comment>
<dbReference type="GO" id="GO:0031347">
    <property type="term" value="P:regulation of defense response"/>
    <property type="evidence" value="ECO:0007669"/>
    <property type="project" value="UniProtKB-UniRule"/>
</dbReference>
<dbReference type="GO" id="GO:0009611">
    <property type="term" value="P:response to wounding"/>
    <property type="evidence" value="ECO:0007669"/>
    <property type="project" value="UniProtKB-UniRule"/>
</dbReference>
<dbReference type="GO" id="GO:2000022">
    <property type="term" value="P:regulation of jasmonic acid mediated signaling pathway"/>
    <property type="evidence" value="ECO:0007669"/>
    <property type="project" value="UniProtKB-UniRule"/>
</dbReference>
<dbReference type="EMBL" id="WHWC01000018">
    <property type="protein sequence ID" value="KAG8365630.1"/>
    <property type="molecule type" value="Genomic_DNA"/>
</dbReference>
<evidence type="ECO:0000313" key="4">
    <source>
        <dbReference type="EMBL" id="KAG8365630.1"/>
    </source>
</evidence>
<name>A0AAV6WA95_9LAMI</name>
<dbReference type="GO" id="GO:0005634">
    <property type="term" value="C:nucleus"/>
    <property type="evidence" value="ECO:0007669"/>
    <property type="project" value="UniProtKB-SubCell"/>
</dbReference>
<dbReference type="InterPro" id="IPR018467">
    <property type="entry name" value="CCT_CS"/>
</dbReference>
<keyword evidence="2" id="KW-0539">Nucleus</keyword>
<evidence type="ECO:0000256" key="1">
    <source>
        <dbReference type="ARBA" id="ARBA00008614"/>
    </source>
</evidence>
<comment type="similarity">
    <text evidence="1 2">Belongs to the TIFY/JAZ family.</text>
</comment>
<protein>
    <recommendedName>
        <fullName evidence="2">Protein TIFY</fullName>
    </recommendedName>
    <alternativeName>
        <fullName evidence="2">Jasmonate ZIM domain-containing protein</fullName>
    </alternativeName>
</protein>
<comment type="domain">
    <text evidence="2">The jas domain is required for interaction with COI1.</text>
</comment>
<dbReference type="PANTHER" id="PTHR33077:SF17">
    <property type="entry name" value="PROTEIN TIFY 5B"/>
    <property type="match status" value="1"/>
</dbReference>
<dbReference type="Pfam" id="PF09425">
    <property type="entry name" value="Jas_motif"/>
    <property type="match status" value="1"/>
</dbReference>
<feature type="domain" description="Tify" evidence="3">
    <location>
        <begin position="34"/>
        <end position="68"/>
    </location>
</feature>
<dbReference type="AlphaFoldDB" id="A0AAV6WA95"/>
<evidence type="ECO:0000313" key="5">
    <source>
        <dbReference type="Proteomes" id="UP000826271"/>
    </source>
</evidence>
<evidence type="ECO:0000259" key="3">
    <source>
        <dbReference type="PROSITE" id="PS51320"/>
    </source>
</evidence>
<dbReference type="Proteomes" id="UP000826271">
    <property type="component" value="Unassembled WGS sequence"/>
</dbReference>
<reference evidence="4" key="1">
    <citation type="submission" date="2019-10" db="EMBL/GenBank/DDBJ databases">
        <authorList>
            <person name="Zhang R."/>
            <person name="Pan Y."/>
            <person name="Wang J."/>
            <person name="Ma R."/>
            <person name="Yu S."/>
        </authorList>
    </citation>
    <scope>NUCLEOTIDE SEQUENCE</scope>
    <source>
        <strain evidence="4">LA-IB0</strain>
        <tissue evidence="4">Leaf</tissue>
    </source>
</reference>
<keyword evidence="5" id="KW-1185">Reference proteome</keyword>
<proteinExistence type="inferred from homology"/>
<keyword evidence="2" id="KW-1184">Jasmonic acid signaling pathway</keyword>
<accession>A0AAV6WA95</accession>
<gene>
    <name evidence="4" type="ORF">BUALT_Bualt18G0126100</name>
</gene>
<dbReference type="PANTHER" id="PTHR33077">
    <property type="entry name" value="PROTEIN TIFY 4A-RELATED-RELATED"/>
    <property type="match status" value="1"/>
</dbReference>
<dbReference type="InterPro" id="IPR010399">
    <property type="entry name" value="Tify_dom"/>
</dbReference>
<sequence>MRRNCNLELRLETPSVFSRSSDHYNSQLDMVEESGKEKKQLIIFYNGRIAVCDATELQARAIILLASREMEEKSNSPAGSVLYSPSPLYSPTSVLSMQRSLKRFLQKRKSRVQATYPYPPIVPTHSDED</sequence>
<dbReference type="InterPro" id="IPR040390">
    <property type="entry name" value="TIFY/JAZ"/>
</dbReference>
<dbReference type="PROSITE" id="PS51320">
    <property type="entry name" value="TIFY"/>
    <property type="match status" value="1"/>
</dbReference>
<comment type="function">
    <text evidence="2">Repressor of jasmonate responses.</text>
</comment>
<dbReference type="Pfam" id="PF06200">
    <property type="entry name" value="tify"/>
    <property type="match status" value="1"/>
</dbReference>